<evidence type="ECO:0000256" key="1">
    <source>
        <dbReference type="SAM" id="MobiDB-lite"/>
    </source>
</evidence>
<feature type="compositionally biased region" description="Low complexity" evidence="1">
    <location>
        <begin position="743"/>
        <end position="795"/>
    </location>
</feature>
<dbReference type="EMBL" id="KN818256">
    <property type="protein sequence ID" value="KIL63678.1"/>
    <property type="molecule type" value="Genomic_DNA"/>
</dbReference>
<feature type="compositionally biased region" description="Basic residues" evidence="1">
    <location>
        <begin position="211"/>
        <end position="224"/>
    </location>
</feature>
<feature type="compositionally biased region" description="Basic and acidic residues" evidence="1">
    <location>
        <begin position="1041"/>
        <end position="1060"/>
    </location>
</feature>
<feature type="region of interest" description="Disordered" evidence="1">
    <location>
        <begin position="202"/>
        <end position="228"/>
    </location>
</feature>
<feature type="region of interest" description="Disordered" evidence="1">
    <location>
        <begin position="1007"/>
        <end position="1060"/>
    </location>
</feature>
<evidence type="ECO:0000313" key="4">
    <source>
        <dbReference type="Proteomes" id="UP000054549"/>
    </source>
</evidence>
<keyword evidence="2" id="KW-1133">Transmembrane helix</keyword>
<feature type="compositionally biased region" description="Polar residues" evidence="1">
    <location>
        <begin position="1030"/>
        <end position="1040"/>
    </location>
</feature>
<evidence type="ECO:0000313" key="3">
    <source>
        <dbReference type="EMBL" id="KIL63678.1"/>
    </source>
</evidence>
<feature type="region of interest" description="Disordered" evidence="1">
    <location>
        <begin position="1080"/>
        <end position="1237"/>
    </location>
</feature>
<keyword evidence="2" id="KW-0812">Transmembrane</keyword>
<feature type="compositionally biased region" description="Low complexity" evidence="1">
    <location>
        <begin position="878"/>
        <end position="891"/>
    </location>
</feature>
<gene>
    <name evidence="3" type="ORF">M378DRAFT_11953</name>
</gene>
<organism evidence="3 4">
    <name type="scientific">Amanita muscaria (strain Koide BX008)</name>
    <dbReference type="NCBI Taxonomy" id="946122"/>
    <lineage>
        <taxon>Eukaryota</taxon>
        <taxon>Fungi</taxon>
        <taxon>Dikarya</taxon>
        <taxon>Basidiomycota</taxon>
        <taxon>Agaricomycotina</taxon>
        <taxon>Agaricomycetes</taxon>
        <taxon>Agaricomycetidae</taxon>
        <taxon>Agaricales</taxon>
        <taxon>Pluteineae</taxon>
        <taxon>Amanitaceae</taxon>
        <taxon>Amanita</taxon>
    </lineage>
</organism>
<dbReference type="AlphaFoldDB" id="A0A0C2X4N9"/>
<feature type="compositionally biased region" description="Low complexity" evidence="1">
    <location>
        <begin position="964"/>
        <end position="973"/>
    </location>
</feature>
<accession>A0A0C2X4N9</accession>
<keyword evidence="2" id="KW-0472">Membrane</keyword>
<feature type="compositionally biased region" description="Low complexity" evidence="1">
    <location>
        <begin position="1164"/>
        <end position="1181"/>
    </location>
</feature>
<feature type="compositionally biased region" description="Low complexity" evidence="1">
    <location>
        <begin position="932"/>
        <end position="946"/>
    </location>
</feature>
<dbReference type="OrthoDB" id="2575061at2759"/>
<feature type="compositionally biased region" description="Low complexity" evidence="1">
    <location>
        <begin position="819"/>
        <end position="829"/>
    </location>
</feature>
<feature type="compositionally biased region" description="Polar residues" evidence="1">
    <location>
        <begin position="677"/>
        <end position="700"/>
    </location>
</feature>
<keyword evidence="4" id="KW-1185">Reference proteome</keyword>
<feature type="compositionally biased region" description="Basic and acidic residues" evidence="1">
    <location>
        <begin position="1007"/>
        <end position="1017"/>
    </location>
</feature>
<name>A0A0C2X4N9_AMAMK</name>
<feature type="region of interest" description="Disordered" evidence="1">
    <location>
        <begin position="46"/>
        <end position="125"/>
    </location>
</feature>
<feature type="compositionally biased region" description="Basic residues" evidence="1">
    <location>
        <begin position="953"/>
        <end position="963"/>
    </location>
</feature>
<feature type="compositionally biased region" description="Polar residues" evidence="1">
    <location>
        <begin position="80"/>
        <end position="91"/>
    </location>
</feature>
<feature type="compositionally biased region" description="Low complexity" evidence="1">
    <location>
        <begin position="1210"/>
        <end position="1237"/>
    </location>
</feature>
<feature type="compositionally biased region" description="Low complexity" evidence="1">
    <location>
        <begin position="907"/>
        <end position="925"/>
    </location>
</feature>
<feature type="compositionally biased region" description="Basic residues" evidence="1">
    <location>
        <begin position="1"/>
        <end position="10"/>
    </location>
</feature>
<feature type="region of interest" description="Disordered" evidence="1">
    <location>
        <begin position="903"/>
        <end position="973"/>
    </location>
</feature>
<feature type="transmembrane region" description="Helical" evidence="2">
    <location>
        <begin position="285"/>
        <end position="311"/>
    </location>
</feature>
<feature type="region of interest" description="Disordered" evidence="1">
    <location>
        <begin position="1"/>
        <end position="34"/>
    </location>
</feature>
<sequence>MFFFSRKSRRRENEPAVPSADDATHHASGLGGEDHLAIVDVTSATNSNHNTHSTAGTHKKTVTPSPTSPSHPSPSARAIMNTSLRDTSSPSPYRRMSRDSEGYPSWLPKRPPPPVPGSTFQSSAGMTDFDHEFGVIRDPGHQQGHHDLPDTSQVQQLPVSDLTHPEVEAGALGEPPSRYFGGRKPTPRSVRIVSLQNSITGKGDANGKADHHGRHPQKHIHGHGHVPPGGPSLAHYPVLSRAGGAAASAAAQVAALSTPSHPRFNARGLHLQIFRSPNKWSRIYFYLYPLLVFANLPLQTFLDLNAVFILVQVSKFPNPLAPGISGSGRNWALGAAAYAACWLVWILIVTVIYEVIFSFFRRWRLKRPAMMPLYLSSSAFNYVCMTSYTNFCFMQHLRLSAFTRKRGSFRDGLAETFYFYSQNLPTVALLLPRAALCLSLLFAYGSPLPQVVLDNTTVVMSRDPTFFDTDGALSAYAIGVLIVNAAWTAWRVMVLLCSWLGLWILSEEGCAGLCGPRYRWQEEEIEKRRYSYVYGDAGSEDLGSTLAWSWRQCTRMRIQHAYQFCLTTQPPKAWAEKQNDTEELDDDGVRQIMAAIGFPALPPPVRRGVLSGDLFQDPKVESVTHLDGALPKVLKRSSKERQQLVEPYPFTTEAAQISSDKVPFPPSPTGSGERAKSPSSAATSGSTHHPQSTENPTASSEKGRESGSLSSFGQPLSSRYPFQFRQSPRLGHPGTAATRDEPNSSSTDQESSSSSANATAESSASDASQSSDNASATESSQATTSSDESSSGSSSIPMPPRHPQSAERRARVRGRHNAAPDATPATSSTVIPPVMFPRTQGAVLTLVTAPGYEEQRHQVMDDDQSVISSHSEDDSVGLLSPASALAPRSPRPSLIASVISGIRGTASTSRTQSHSSVVSSDTTSSPLPPSSPRSFRSSLGSVNVSVVGGGGRSRSRSRVRRVRSSTSSASAYVRSRAQSLMQGIGAASQSSIDLVQSVINRSRTDSMARLDEGEHEGSIVGDSLRIPRTRVQSQHSGNHSNNEHTIHPDDPRHEGDDSLENDERISGLYDVQIQHADLAYQSDDKTHSRNASGGSGGTAMSSSSNENYTFGHPLPHRTRLQHLGEGQTVPEEAEGQDQGLGEEHPAGQRSSAVAAGIQRLTPDSSSESSRSSSSRQRTRLSQPAPAALSPMRPRTYHTATTAGAVTRDTGNVSSSPPNGSSGSSAVGSAPVEGSATR</sequence>
<dbReference type="STRING" id="946122.A0A0C2X4N9"/>
<dbReference type="Proteomes" id="UP000054549">
    <property type="component" value="Unassembled WGS sequence"/>
</dbReference>
<evidence type="ECO:0000256" key="2">
    <source>
        <dbReference type="SAM" id="Phobius"/>
    </source>
</evidence>
<dbReference type="HOGENOM" id="CLU_003972_0_0_1"/>
<protein>
    <submittedName>
        <fullName evidence="3">Uncharacterized protein</fullName>
    </submittedName>
</protein>
<dbReference type="InParanoid" id="A0A0C2X4N9"/>
<feature type="region of interest" description="Disordered" evidence="1">
    <location>
        <begin position="650"/>
        <end position="834"/>
    </location>
</feature>
<feature type="transmembrane region" description="Helical" evidence="2">
    <location>
        <begin position="331"/>
        <end position="360"/>
    </location>
</feature>
<feature type="compositionally biased region" description="Polar residues" evidence="1">
    <location>
        <begin position="46"/>
        <end position="56"/>
    </location>
</feature>
<reference evidence="3 4" key="1">
    <citation type="submission" date="2014-04" db="EMBL/GenBank/DDBJ databases">
        <title>Evolutionary Origins and Diversification of the Mycorrhizal Mutualists.</title>
        <authorList>
            <consortium name="DOE Joint Genome Institute"/>
            <consortium name="Mycorrhizal Genomics Consortium"/>
            <person name="Kohler A."/>
            <person name="Kuo A."/>
            <person name="Nagy L.G."/>
            <person name="Floudas D."/>
            <person name="Copeland A."/>
            <person name="Barry K.W."/>
            <person name="Cichocki N."/>
            <person name="Veneault-Fourrey C."/>
            <person name="LaButti K."/>
            <person name="Lindquist E.A."/>
            <person name="Lipzen A."/>
            <person name="Lundell T."/>
            <person name="Morin E."/>
            <person name="Murat C."/>
            <person name="Riley R."/>
            <person name="Ohm R."/>
            <person name="Sun H."/>
            <person name="Tunlid A."/>
            <person name="Henrissat B."/>
            <person name="Grigoriev I.V."/>
            <person name="Hibbett D.S."/>
            <person name="Martin F."/>
        </authorList>
    </citation>
    <scope>NUCLEOTIDE SEQUENCE [LARGE SCALE GENOMIC DNA]</scope>
    <source>
        <strain evidence="3 4">Koide BX008</strain>
    </source>
</reference>
<feature type="compositionally biased region" description="Polar residues" evidence="1">
    <location>
        <begin position="707"/>
        <end position="717"/>
    </location>
</feature>
<feature type="region of interest" description="Disordered" evidence="1">
    <location>
        <begin position="854"/>
        <end position="891"/>
    </location>
</feature>
<proteinExistence type="predicted"/>